<dbReference type="KEGG" id="pkb:B4V02_24260"/>
<feature type="domain" description="GIY-YIG" evidence="1">
    <location>
        <begin position="22"/>
        <end position="100"/>
    </location>
</feature>
<sequence length="540" mass="63199">MFKIETYDYTNKNFDEWDIPFDYHCVYILENGKEAYIGETNNSIRRAKEHASNSQKNKNKKYLFNKMHIITGSPMEETPAKHYENLLIKLMKVDKKFHIVNGSDGQKPHYQRKNDFERHFDKLWFQLEEKGLVKTKEFNTIINSNAYKYSPHTTLTEEQHKTLTSIVHTIDSGETLPHEPTFNTRPILIRGDAGTGKTVVATSLFHYLKSNERYRDKKIALVYANPCTRSEIQEVFKNTEGLSKKDVISPVEVTKQHYDIIICDEAQRLRRGKNLGMYYVHFKTGNVRLGFDKTHDELDWIMANSNCQILFYDGKQSTSPSDITREQFEERLYERKRGIRPIELDEQMRIKAGDSYVPYIYDVLYQKTTNNLAFENYDFKLFTSFSDMVNALDVKEKDMGLCRLCTGYAWEWKGKEDNKLVDICIDGVNIKWNSQTGGWLSNLNAKKEMGSIYTLPGLDLNYAGVIIGPDLVFDKLDNMIKINKDNFFDNKVKNGITVEELKAYILNTYAVFLTRGIRGTYIYVCDDNLREYFERYIPYY</sequence>
<dbReference type="InterPro" id="IPR000305">
    <property type="entry name" value="GIY-YIG_endonuc"/>
</dbReference>
<dbReference type="PROSITE" id="PS50164">
    <property type="entry name" value="GIY_YIG"/>
    <property type="match status" value="1"/>
</dbReference>
<dbReference type="Gene3D" id="3.40.50.300">
    <property type="entry name" value="P-loop containing nucleotide triphosphate hydrolases"/>
    <property type="match status" value="1"/>
</dbReference>
<evidence type="ECO:0000313" key="2">
    <source>
        <dbReference type="EMBL" id="ASR49577.1"/>
    </source>
</evidence>
<dbReference type="OrthoDB" id="3193269at2"/>
<dbReference type="InterPro" id="IPR035901">
    <property type="entry name" value="GIY-YIG_endonuc_sf"/>
</dbReference>
<dbReference type="InterPro" id="IPR018647">
    <property type="entry name" value="SLFN_3-like_DNA/RNA_helicase"/>
</dbReference>
<evidence type="ECO:0000313" key="3">
    <source>
        <dbReference type="Proteomes" id="UP000214666"/>
    </source>
</evidence>
<dbReference type="SUPFAM" id="SSF82771">
    <property type="entry name" value="GIY-YIG endonuclease"/>
    <property type="match status" value="1"/>
</dbReference>
<dbReference type="Proteomes" id="UP000214666">
    <property type="component" value="Chromosome"/>
</dbReference>
<dbReference type="Pfam" id="PF01541">
    <property type="entry name" value="GIY-YIG"/>
    <property type="match status" value="1"/>
</dbReference>
<dbReference type="SUPFAM" id="SSF52540">
    <property type="entry name" value="P-loop containing nucleoside triphosphate hydrolases"/>
    <property type="match status" value="1"/>
</dbReference>
<evidence type="ECO:0000259" key="1">
    <source>
        <dbReference type="PROSITE" id="PS50164"/>
    </source>
</evidence>
<gene>
    <name evidence="2" type="ORF">B4V02_24260</name>
</gene>
<dbReference type="RefSeq" id="WP_094156752.1">
    <property type="nucleotide sequence ID" value="NZ_CP020028.1"/>
</dbReference>
<dbReference type="AlphaFoldDB" id="A0A222WSQ6"/>
<name>A0A222WSQ6_9BACL</name>
<dbReference type="InterPro" id="IPR027417">
    <property type="entry name" value="P-loop_NTPase"/>
</dbReference>
<reference evidence="2 3" key="1">
    <citation type="submission" date="2017-03" db="EMBL/GenBank/DDBJ databases">
        <title>Complete genome sequence of Paenibacillus Kribbensis producing bioflocculants.</title>
        <authorList>
            <person name="Lee H.-G."/>
            <person name="Oh H.-M."/>
        </authorList>
    </citation>
    <scope>NUCLEOTIDE SEQUENCE [LARGE SCALE GENOMIC DNA]</scope>
    <source>
        <strain evidence="2 3">AM49</strain>
    </source>
</reference>
<protein>
    <recommendedName>
        <fullName evidence="1">GIY-YIG domain-containing protein</fullName>
    </recommendedName>
</protein>
<keyword evidence="3" id="KW-1185">Reference proteome</keyword>
<dbReference type="Pfam" id="PF09848">
    <property type="entry name" value="SLFN-g3_helicase"/>
    <property type="match status" value="1"/>
</dbReference>
<dbReference type="EMBL" id="CP020028">
    <property type="protein sequence ID" value="ASR49577.1"/>
    <property type="molecule type" value="Genomic_DNA"/>
</dbReference>
<proteinExistence type="predicted"/>
<organism evidence="2 3">
    <name type="scientific">Paenibacillus kribbensis</name>
    <dbReference type="NCBI Taxonomy" id="172713"/>
    <lineage>
        <taxon>Bacteria</taxon>
        <taxon>Bacillati</taxon>
        <taxon>Bacillota</taxon>
        <taxon>Bacilli</taxon>
        <taxon>Bacillales</taxon>
        <taxon>Paenibacillaceae</taxon>
        <taxon>Paenibacillus</taxon>
    </lineage>
</organism>
<accession>A0A222WSQ6</accession>